<dbReference type="KEGG" id="cpis:HS961_16855"/>
<keyword evidence="1" id="KW-0472">Membrane</keyword>
<dbReference type="AlphaFoldDB" id="A0A7G5EK44"/>
<dbReference type="SUPFAM" id="SSF49899">
    <property type="entry name" value="Concanavalin A-like lectins/glucanases"/>
    <property type="match status" value="1"/>
</dbReference>
<reference evidence="2 3" key="1">
    <citation type="journal article" date="2020" name="G3 (Bethesda)">
        <title>CeMbio - The Caenorhabditis elegans Microbiome Resource.</title>
        <authorList>
            <person name="Dirksen P."/>
            <person name="Assie A."/>
            <person name="Zimmermann J."/>
            <person name="Zhang F."/>
            <person name="Tietje A.M."/>
            <person name="Marsh S.A."/>
            <person name="Felix M.A."/>
            <person name="Shapira M."/>
            <person name="Kaleta C."/>
            <person name="Schulenburg H."/>
            <person name="Samuel B."/>
        </authorList>
    </citation>
    <scope>NUCLEOTIDE SEQUENCE [LARGE SCALE GENOMIC DNA]</scope>
    <source>
        <strain evidence="2 3">BIGb0172</strain>
    </source>
</reference>
<keyword evidence="1" id="KW-1133">Transmembrane helix</keyword>
<feature type="transmembrane region" description="Helical" evidence="1">
    <location>
        <begin position="439"/>
        <end position="457"/>
    </location>
</feature>
<evidence type="ECO:0000313" key="3">
    <source>
        <dbReference type="Proteomes" id="UP000515240"/>
    </source>
</evidence>
<organism evidence="2 3">
    <name type="scientific">Comamonas piscis</name>
    <dbReference type="NCBI Taxonomy" id="1562974"/>
    <lineage>
        <taxon>Bacteria</taxon>
        <taxon>Pseudomonadati</taxon>
        <taxon>Pseudomonadota</taxon>
        <taxon>Betaproteobacteria</taxon>
        <taxon>Burkholderiales</taxon>
        <taxon>Comamonadaceae</taxon>
        <taxon>Comamonas</taxon>
    </lineage>
</organism>
<gene>
    <name evidence="2" type="ORF">HS961_16855</name>
</gene>
<evidence type="ECO:0000313" key="2">
    <source>
        <dbReference type="EMBL" id="QMV74369.1"/>
    </source>
</evidence>
<dbReference type="Proteomes" id="UP000515240">
    <property type="component" value="Chromosome"/>
</dbReference>
<keyword evidence="3" id="KW-1185">Reference proteome</keyword>
<proteinExistence type="predicted"/>
<dbReference type="Gene3D" id="2.60.120.200">
    <property type="match status" value="1"/>
</dbReference>
<sequence>MSYLYFKKYVLLAGLTFLPAIAWSQFVVPPAFRNAVELQWNLTGSAQLTAASSPGYDAAGSGWLRLTENARQQTGSAQYTGASFSAEEGVIIDFDYVMWMTDAPTDLAGDGLSFYLYDATKGMTGAKHGGDLGYCGGDGGYLGVGFDAYGYFSTDIACGGLGDPNTPRIPNTIAIRGPLSSSNTYLAGTNVPALNNPDATARAVDRSARIVLVPTGDANSPFLVSVLDGPTGAPAPIITDQPFPYAAPPQLSIGFSASTGTATQIHEVRLNKVAVPADVQIDVAMTSPTSRRHGDPVSYTLSVKNNTLSNSPLSAKIDVPSSAPLINDRIPELSNKTWTCTASGAGTTCPAASGSGDIADLGNYTMGQSGELNFVFQGEVDQAAVCNASVGNSASVDFTPTSGFADEDPANNQSSSTAFVVDCPTDPIKPVPTKPVPALGVWGLSLLSMGLIGWGAIAQRRNRKG</sequence>
<evidence type="ECO:0000256" key="1">
    <source>
        <dbReference type="SAM" id="Phobius"/>
    </source>
</evidence>
<evidence type="ECO:0008006" key="4">
    <source>
        <dbReference type="Google" id="ProtNLM"/>
    </source>
</evidence>
<accession>A0A7G5EK44</accession>
<dbReference type="InterPro" id="IPR013320">
    <property type="entry name" value="ConA-like_dom_sf"/>
</dbReference>
<keyword evidence="1" id="KW-0812">Transmembrane</keyword>
<dbReference type="EMBL" id="CP058554">
    <property type="protein sequence ID" value="QMV74369.1"/>
    <property type="molecule type" value="Genomic_DNA"/>
</dbReference>
<name>A0A7G5EK44_9BURK</name>
<protein>
    <recommendedName>
        <fullName evidence="4">DUF11 domain-containing protein</fullName>
    </recommendedName>
</protein>
<dbReference type="RefSeq" id="WP_182323963.1">
    <property type="nucleotide sequence ID" value="NZ_CP058554.1"/>
</dbReference>